<comment type="caution">
    <text evidence="2">The sequence shown here is derived from an EMBL/GenBank/DDBJ whole genome shotgun (WGS) entry which is preliminary data.</text>
</comment>
<dbReference type="Proteomes" id="UP000641514">
    <property type="component" value="Unassembled WGS sequence"/>
</dbReference>
<evidence type="ECO:0000313" key="3">
    <source>
        <dbReference type="Proteomes" id="UP000641514"/>
    </source>
</evidence>
<proteinExistence type="predicted"/>
<name>A0A916X9A7_9ACTN</name>
<reference evidence="2" key="1">
    <citation type="journal article" date="2014" name="Int. J. Syst. Evol. Microbiol.">
        <title>Complete genome sequence of Corynebacterium casei LMG S-19264T (=DSM 44701T), isolated from a smear-ripened cheese.</title>
        <authorList>
            <consortium name="US DOE Joint Genome Institute (JGI-PGF)"/>
            <person name="Walter F."/>
            <person name="Albersmeier A."/>
            <person name="Kalinowski J."/>
            <person name="Ruckert C."/>
        </authorList>
    </citation>
    <scope>NUCLEOTIDE SEQUENCE</scope>
    <source>
        <strain evidence="2">CGMCC 1.15478</strain>
    </source>
</reference>
<keyword evidence="3" id="KW-1185">Reference proteome</keyword>
<dbReference type="EMBL" id="BMJH01000001">
    <property type="protein sequence ID" value="GGC56449.1"/>
    <property type="molecule type" value="Genomic_DNA"/>
</dbReference>
<dbReference type="AlphaFoldDB" id="A0A916X9A7"/>
<evidence type="ECO:0000256" key="1">
    <source>
        <dbReference type="SAM" id="Phobius"/>
    </source>
</evidence>
<organism evidence="2 3">
    <name type="scientific">Hoyosella rhizosphaerae</name>
    <dbReference type="NCBI Taxonomy" id="1755582"/>
    <lineage>
        <taxon>Bacteria</taxon>
        <taxon>Bacillati</taxon>
        <taxon>Actinomycetota</taxon>
        <taxon>Actinomycetes</taxon>
        <taxon>Mycobacteriales</taxon>
        <taxon>Hoyosellaceae</taxon>
        <taxon>Hoyosella</taxon>
    </lineage>
</organism>
<feature type="transmembrane region" description="Helical" evidence="1">
    <location>
        <begin position="91"/>
        <end position="113"/>
    </location>
</feature>
<feature type="transmembrane region" description="Helical" evidence="1">
    <location>
        <begin position="119"/>
        <end position="142"/>
    </location>
</feature>
<evidence type="ECO:0000313" key="2">
    <source>
        <dbReference type="EMBL" id="GGC56449.1"/>
    </source>
</evidence>
<keyword evidence="1" id="KW-0812">Transmembrane</keyword>
<protein>
    <submittedName>
        <fullName evidence="2">Uncharacterized protein</fullName>
    </submittedName>
</protein>
<feature type="transmembrane region" description="Helical" evidence="1">
    <location>
        <begin position="68"/>
        <end position="84"/>
    </location>
</feature>
<sequence length="149" mass="15626">MLDRAWVPMTVASLQLLGLVRILFSVASVAGPETRINFAIASGESTTTAYYTAGAAAEGALVAGQSSLPIWLMAAVLIAGSGLWSRSQKLIWLGLLPAACIVLGVLPELGWILLGESGFYAGSLISVILVLVAVPVVVWRLWPISRAHA</sequence>
<accession>A0A916X9A7</accession>
<keyword evidence="1" id="KW-0472">Membrane</keyword>
<reference evidence="2" key="2">
    <citation type="submission" date="2020-09" db="EMBL/GenBank/DDBJ databases">
        <authorList>
            <person name="Sun Q."/>
            <person name="Zhou Y."/>
        </authorList>
    </citation>
    <scope>NUCLEOTIDE SEQUENCE</scope>
    <source>
        <strain evidence="2">CGMCC 1.15478</strain>
    </source>
</reference>
<dbReference type="RefSeq" id="WP_188670549.1">
    <property type="nucleotide sequence ID" value="NZ_BMJH01000001.1"/>
</dbReference>
<keyword evidence="1" id="KW-1133">Transmembrane helix</keyword>
<gene>
    <name evidence="2" type="ORF">GCM10011410_06180</name>
</gene>